<evidence type="ECO:0000256" key="6">
    <source>
        <dbReference type="ARBA" id="ARBA00022723"/>
    </source>
</evidence>
<keyword evidence="6" id="KW-0479">Metal-binding</keyword>
<dbReference type="GO" id="GO:0016779">
    <property type="term" value="F:nucleotidyltransferase activity"/>
    <property type="evidence" value="ECO:0007669"/>
    <property type="project" value="TreeGrafter"/>
</dbReference>
<dbReference type="InterPro" id="IPR002058">
    <property type="entry name" value="PAP_assoc"/>
</dbReference>
<dbReference type="CDD" id="cd05402">
    <property type="entry name" value="NT_PAP_TUTase"/>
    <property type="match status" value="1"/>
</dbReference>
<evidence type="ECO:0000256" key="4">
    <source>
        <dbReference type="ARBA" id="ARBA00022490"/>
    </source>
</evidence>
<evidence type="ECO:0000259" key="9">
    <source>
        <dbReference type="Pfam" id="PF03828"/>
    </source>
</evidence>
<feature type="compositionally biased region" description="Low complexity" evidence="8">
    <location>
        <begin position="347"/>
        <end position="368"/>
    </location>
</feature>
<dbReference type="GO" id="GO:0031123">
    <property type="term" value="P:RNA 3'-end processing"/>
    <property type="evidence" value="ECO:0007669"/>
    <property type="project" value="TreeGrafter"/>
</dbReference>
<dbReference type="EMBL" id="KV784355">
    <property type="protein sequence ID" value="OEU19807.1"/>
    <property type="molecule type" value="Genomic_DNA"/>
</dbReference>
<feature type="compositionally biased region" description="Basic and acidic residues" evidence="8">
    <location>
        <begin position="723"/>
        <end position="745"/>
    </location>
</feature>
<evidence type="ECO:0000256" key="8">
    <source>
        <dbReference type="SAM" id="MobiDB-lite"/>
    </source>
</evidence>
<dbReference type="Pfam" id="PF03828">
    <property type="entry name" value="PAP_assoc"/>
    <property type="match status" value="1"/>
</dbReference>
<evidence type="ECO:0000256" key="7">
    <source>
        <dbReference type="ARBA" id="ARBA00022842"/>
    </source>
</evidence>
<dbReference type="Gene3D" id="1.10.1410.10">
    <property type="match status" value="1"/>
</dbReference>
<evidence type="ECO:0000313" key="12">
    <source>
        <dbReference type="Proteomes" id="UP000095751"/>
    </source>
</evidence>
<feature type="compositionally biased region" description="Low complexity" evidence="8">
    <location>
        <begin position="290"/>
        <end position="334"/>
    </location>
</feature>
<protein>
    <submittedName>
        <fullName evidence="11">Uncharacterized protein</fullName>
    </submittedName>
</protein>
<gene>
    <name evidence="11" type="ORF">FRACYDRAFT_235870</name>
</gene>
<dbReference type="GO" id="GO:0005737">
    <property type="term" value="C:cytoplasm"/>
    <property type="evidence" value="ECO:0007669"/>
    <property type="project" value="UniProtKB-SubCell"/>
</dbReference>
<dbReference type="Gene3D" id="3.30.460.10">
    <property type="entry name" value="Beta Polymerase, domain 2"/>
    <property type="match status" value="1"/>
</dbReference>
<dbReference type="OrthoDB" id="407432at2759"/>
<dbReference type="KEGG" id="fcy:FRACYDRAFT_235870"/>
<evidence type="ECO:0000256" key="1">
    <source>
        <dbReference type="ARBA" id="ARBA00001936"/>
    </source>
</evidence>
<feature type="compositionally biased region" description="Polar residues" evidence="8">
    <location>
        <begin position="271"/>
        <end position="281"/>
    </location>
</feature>
<proteinExistence type="predicted"/>
<organism evidence="11 12">
    <name type="scientific">Fragilariopsis cylindrus CCMP1102</name>
    <dbReference type="NCBI Taxonomy" id="635003"/>
    <lineage>
        <taxon>Eukaryota</taxon>
        <taxon>Sar</taxon>
        <taxon>Stramenopiles</taxon>
        <taxon>Ochrophyta</taxon>
        <taxon>Bacillariophyta</taxon>
        <taxon>Bacillariophyceae</taxon>
        <taxon>Bacillariophycidae</taxon>
        <taxon>Bacillariales</taxon>
        <taxon>Bacillariaceae</taxon>
        <taxon>Fragilariopsis</taxon>
    </lineage>
</organism>
<name>A0A1E7FNU0_9STRA</name>
<sequence>MSSSSSTPASGGRKPSRGGGRGRGRGGRRGGGRGRSNSNSNRRPPNNTTSNNGRTSSPHSSNVGNSTNDDIDKNHSTSSSNSNSNNSIRLLEMRDEDILIAFMPYMKSDNEEAISIHESFQSMGDQQSFLHAARLFLFREKSPLMQATASNGSIASASQSTKLPSAPAAATRSIPASESATTVTNPINDLFNGQAENNFLANSMTGTSSLPRAQSEQLPAVQKLSNQQQHLFQQGEASPNMDLLERKMAKLLSDDDDVITMPFPWTKNASTTSTIGSNSPLYHSANLPVQPQHQSTSQQQQQQKQQQQQQQQQYNHQLQQHQKQLQQQQMRLQQVSNSGESQAVPNTISQIIQGQSSGSSSTDILSSLFNNDTRSDSTRRPLYQTSQPNNQFQISSETNSRTTDWSSSIPPSTQHPSPAPSLPPPGLSTPYKSTTQSNSIVSHSPMQTPTDPPALSSKDTPLTKTTTEANPPAKPKWQPKRLWTHPEQQPGKVLANGTAASIGMVIDLRPRQELTARWMLPISYLKEHAEGKDVKTARDLLKYLSVGLFRRGCTENGFQASIISKEVLCPEGESRDDYPYRVVDDTVVGTVPFYSPRTPGHVVFRLYWREKPVYTLATGPTLNVRITENDFESSARFILSNFKGKKVNPTSLSSLNSLSCVLDQFHISSKKPASASQHQFESAGRAVWGCVCESRKVIDACANDYERTTSKLEKLEEEVEELKEKVEEEEKEEEEKSIGKEKVNTDDEATQKSLKSCDTAEISLNVALLREKTKALMGGRASCERKWRDSQLAFASILRAIVSNTSITLLLRRELITKLRLEFELWCPLCEEFAVPGESDQQMWYGPLNKFSQPINNEHFRICTEARSKMQIKILGFDPNTTRLENILYPSRGRNRQMNPGAVSIFNQLSTSMGQLYQDVYFTADSILQQRELIRARIEKLVEMCECFPPGTKVAIFGSSANGYGSPKSDLDMCLQVPNDVSIVGEDGAKAMATLAQIFEENDMLDVDTTRLSARIPVIKFNCPKANGNNVSIDEDPLMECDLSMHNPLAVLNTSLLRTYAEINPVSRVMASVIKRWAKARDINNPARHTLSSYGYILMLLHFLTYHERSGDGLVSPLDKSSRMQNKPQATPLLANLQWMDNSWPESSAGTPYTEFREPPKQPMQHPREEDVKVNSYFYRPNEMNLRNLQRLFPGQDLSLAILLASFFHYYAYDFDYKRHVVSLNSTKSYGMVEREVKAELDGWRNYSAALTIEDPFETFYDVAHVLRGGYYHRIRREFAVAYSKIADVATGKTSSSCNNRVVDLTNMSGMDLIDWICEPVVSTERDDASPPAGK</sequence>
<keyword evidence="7" id="KW-0460">Magnesium</keyword>
<feature type="compositionally biased region" description="Polar residues" evidence="8">
    <location>
        <begin position="457"/>
        <end position="469"/>
    </location>
</feature>
<evidence type="ECO:0000313" key="11">
    <source>
        <dbReference type="EMBL" id="OEU19807.1"/>
    </source>
</evidence>
<keyword evidence="12" id="KW-1185">Reference proteome</keyword>
<feature type="compositionally biased region" description="Low complexity" evidence="8">
    <location>
        <begin position="1"/>
        <end position="13"/>
    </location>
</feature>
<evidence type="ECO:0000256" key="3">
    <source>
        <dbReference type="ARBA" id="ARBA00004496"/>
    </source>
</evidence>
<evidence type="ECO:0000256" key="5">
    <source>
        <dbReference type="ARBA" id="ARBA00022679"/>
    </source>
</evidence>
<keyword evidence="5" id="KW-0808">Transferase</keyword>
<feature type="compositionally biased region" description="Low complexity" evidence="8">
    <location>
        <begin position="35"/>
        <end position="57"/>
    </location>
</feature>
<dbReference type="PANTHER" id="PTHR12271:SF40">
    <property type="entry name" value="POLY(A) RNA POLYMERASE GLD2"/>
    <property type="match status" value="1"/>
</dbReference>
<feature type="compositionally biased region" description="Polar residues" evidence="8">
    <location>
        <begin position="58"/>
        <end position="68"/>
    </location>
</feature>
<dbReference type="Proteomes" id="UP000095751">
    <property type="component" value="Unassembled WGS sequence"/>
</dbReference>
<feature type="region of interest" description="Disordered" evidence="8">
    <location>
        <begin position="1"/>
        <end position="88"/>
    </location>
</feature>
<dbReference type="InterPro" id="IPR054708">
    <property type="entry name" value="MTPAP-like_central"/>
</dbReference>
<feature type="region of interest" description="Disordered" evidence="8">
    <location>
        <begin position="271"/>
        <end position="479"/>
    </location>
</feature>
<reference evidence="11 12" key="1">
    <citation type="submission" date="2016-09" db="EMBL/GenBank/DDBJ databases">
        <title>Extensive genetic diversity and differential bi-allelic expression allows diatom success in the polar Southern Ocean.</title>
        <authorList>
            <consortium name="DOE Joint Genome Institute"/>
            <person name="Mock T."/>
            <person name="Otillar R.P."/>
            <person name="Strauss J."/>
            <person name="Dupont C."/>
            <person name="Frickenhaus S."/>
            <person name="Maumus F."/>
            <person name="Mcmullan M."/>
            <person name="Sanges R."/>
            <person name="Schmutz J."/>
            <person name="Toseland A."/>
            <person name="Valas R."/>
            <person name="Veluchamy A."/>
            <person name="Ward B.J."/>
            <person name="Allen A."/>
            <person name="Barry K."/>
            <person name="Falciatore A."/>
            <person name="Ferrante M."/>
            <person name="Fortunato A.E."/>
            <person name="Gloeckner G."/>
            <person name="Gruber A."/>
            <person name="Hipkin R."/>
            <person name="Janech M."/>
            <person name="Kroth P."/>
            <person name="Leese F."/>
            <person name="Lindquist E."/>
            <person name="Lyon B.R."/>
            <person name="Martin J."/>
            <person name="Mayer C."/>
            <person name="Parker M."/>
            <person name="Quesneville H."/>
            <person name="Raymond J."/>
            <person name="Uhlig C."/>
            <person name="Valentin K.U."/>
            <person name="Worden A.Z."/>
            <person name="Armbrust E.V."/>
            <person name="Bowler C."/>
            <person name="Green B."/>
            <person name="Moulton V."/>
            <person name="Van Oosterhout C."/>
            <person name="Grigoriev I."/>
        </authorList>
    </citation>
    <scope>NUCLEOTIDE SEQUENCE [LARGE SCALE GENOMIC DNA]</scope>
    <source>
        <strain evidence="11 12">CCMP1102</strain>
    </source>
</reference>
<dbReference type="InParanoid" id="A0A1E7FNU0"/>
<feature type="region of interest" description="Disordered" evidence="8">
    <location>
        <begin position="723"/>
        <end position="750"/>
    </location>
</feature>
<feature type="compositionally biased region" description="Polar residues" evidence="8">
    <location>
        <begin position="383"/>
        <end position="415"/>
    </location>
</feature>
<feature type="compositionally biased region" description="Basic residues" evidence="8">
    <location>
        <begin position="14"/>
        <end position="32"/>
    </location>
</feature>
<dbReference type="SUPFAM" id="SSF81631">
    <property type="entry name" value="PAP/OAS1 substrate-binding domain"/>
    <property type="match status" value="1"/>
</dbReference>
<evidence type="ECO:0000259" key="10">
    <source>
        <dbReference type="Pfam" id="PF22600"/>
    </source>
</evidence>
<dbReference type="Pfam" id="PF22600">
    <property type="entry name" value="MTPAP-like_central"/>
    <property type="match status" value="1"/>
</dbReference>
<accession>A0A1E7FNU0</accession>
<comment type="cofactor">
    <cofactor evidence="2">
        <name>Mg(2+)</name>
        <dbReference type="ChEBI" id="CHEBI:18420"/>
    </cofactor>
</comment>
<dbReference type="InterPro" id="IPR043519">
    <property type="entry name" value="NT_sf"/>
</dbReference>
<dbReference type="SUPFAM" id="SSF81301">
    <property type="entry name" value="Nucleotidyltransferase"/>
    <property type="match status" value="1"/>
</dbReference>
<feature type="compositionally biased region" description="Polar residues" evidence="8">
    <location>
        <begin position="335"/>
        <end position="346"/>
    </location>
</feature>
<comment type="subcellular location">
    <subcellularLocation>
        <location evidence="3">Cytoplasm</location>
    </subcellularLocation>
</comment>
<evidence type="ECO:0000256" key="2">
    <source>
        <dbReference type="ARBA" id="ARBA00001946"/>
    </source>
</evidence>
<comment type="cofactor">
    <cofactor evidence="1">
        <name>Mn(2+)</name>
        <dbReference type="ChEBI" id="CHEBI:29035"/>
    </cofactor>
</comment>
<dbReference type="GO" id="GO:0046872">
    <property type="term" value="F:metal ion binding"/>
    <property type="evidence" value="ECO:0007669"/>
    <property type="project" value="UniProtKB-KW"/>
</dbReference>
<feature type="compositionally biased region" description="Low complexity" evidence="8">
    <location>
        <begin position="76"/>
        <end position="87"/>
    </location>
</feature>
<feature type="domain" description="Poly(A) RNA polymerase mitochondrial-like central palm" evidence="10">
    <location>
        <begin position="909"/>
        <end position="1061"/>
    </location>
</feature>
<feature type="domain" description="PAP-associated" evidence="9">
    <location>
        <begin position="1199"/>
        <end position="1259"/>
    </location>
</feature>
<keyword evidence="4" id="KW-0963">Cytoplasm</keyword>
<feature type="compositionally biased region" description="Polar residues" evidence="8">
    <location>
        <begin position="431"/>
        <end position="449"/>
    </location>
</feature>
<feature type="compositionally biased region" description="Pro residues" evidence="8">
    <location>
        <begin position="417"/>
        <end position="427"/>
    </location>
</feature>
<dbReference type="PANTHER" id="PTHR12271">
    <property type="entry name" value="POLY A POLYMERASE CID PAP -RELATED"/>
    <property type="match status" value="1"/>
</dbReference>